<dbReference type="GO" id="GO:0046872">
    <property type="term" value="F:metal ion binding"/>
    <property type="evidence" value="ECO:0007669"/>
    <property type="project" value="UniProtKB-KW"/>
</dbReference>
<dbReference type="HAMAP" id="MF_00454">
    <property type="entry name" value="FluC"/>
    <property type="match status" value="1"/>
</dbReference>
<keyword evidence="6 12" id="KW-0915">Sodium</keyword>
<evidence type="ECO:0000256" key="8">
    <source>
        <dbReference type="ARBA" id="ARBA00023136"/>
    </source>
</evidence>
<dbReference type="GO" id="GO:0005886">
    <property type="term" value="C:plasma membrane"/>
    <property type="evidence" value="ECO:0007669"/>
    <property type="project" value="UniProtKB-SubCell"/>
</dbReference>
<evidence type="ECO:0000313" key="14">
    <source>
        <dbReference type="Proteomes" id="UP000325122"/>
    </source>
</evidence>
<dbReference type="AlphaFoldDB" id="A0A5M6ZML4"/>
<gene>
    <name evidence="12" type="primary">fluC</name>
    <name evidence="12" type="synonym">crcB</name>
    <name evidence="13" type="ORF">F1654_00235</name>
</gene>
<protein>
    <recommendedName>
        <fullName evidence="12">Fluoride-specific ion channel FluC</fullName>
    </recommendedName>
</protein>
<dbReference type="GO" id="GO:0062054">
    <property type="term" value="F:fluoride channel activity"/>
    <property type="evidence" value="ECO:0007669"/>
    <property type="project" value="UniProtKB-UniRule"/>
</dbReference>
<evidence type="ECO:0000256" key="6">
    <source>
        <dbReference type="ARBA" id="ARBA00023053"/>
    </source>
</evidence>
<dbReference type="Pfam" id="PF02537">
    <property type="entry name" value="CRCB"/>
    <property type="match status" value="1"/>
</dbReference>
<evidence type="ECO:0000256" key="7">
    <source>
        <dbReference type="ARBA" id="ARBA00023065"/>
    </source>
</evidence>
<keyword evidence="2 12" id="KW-1003">Cell membrane</keyword>
<comment type="caution">
    <text evidence="13">The sequence shown here is derived from an EMBL/GenBank/DDBJ whole genome shotgun (WGS) entry which is preliminary data.</text>
</comment>
<keyword evidence="8 12" id="KW-0472">Membrane</keyword>
<dbReference type="GO" id="GO:0140114">
    <property type="term" value="P:cellular detoxification of fluoride"/>
    <property type="evidence" value="ECO:0007669"/>
    <property type="project" value="UniProtKB-UniRule"/>
</dbReference>
<reference evidence="13 14" key="1">
    <citation type="submission" date="2019-09" db="EMBL/GenBank/DDBJ databases">
        <authorList>
            <person name="Kevbrin V."/>
            <person name="Grouzdev D.S."/>
        </authorList>
    </citation>
    <scope>NUCLEOTIDE SEQUENCE [LARGE SCALE GENOMIC DNA]</scope>
    <source>
        <strain evidence="13 14">G-192</strain>
    </source>
</reference>
<keyword evidence="12" id="KW-0479">Metal-binding</keyword>
<dbReference type="EMBL" id="VWOJ01000001">
    <property type="protein sequence ID" value="KAA5804478.1"/>
    <property type="molecule type" value="Genomic_DNA"/>
</dbReference>
<dbReference type="InterPro" id="IPR003691">
    <property type="entry name" value="FluC"/>
</dbReference>
<keyword evidence="12" id="KW-0813">Transport</keyword>
<keyword evidence="4 12" id="KW-0812">Transmembrane</keyword>
<feature type="binding site" evidence="12">
    <location>
        <position position="76"/>
    </location>
    <ligand>
        <name>Na(+)</name>
        <dbReference type="ChEBI" id="CHEBI:29101"/>
        <note>structural</note>
    </ligand>
</feature>
<evidence type="ECO:0000256" key="3">
    <source>
        <dbReference type="ARBA" id="ARBA00022519"/>
    </source>
</evidence>
<feature type="transmembrane region" description="Helical" evidence="12">
    <location>
        <begin position="37"/>
        <end position="58"/>
    </location>
</feature>
<organism evidence="13 14">
    <name type="scientific">Alkalicaulis satelles</name>
    <dbReference type="NCBI Taxonomy" id="2609175"/>
    <lineage>
        <taxon>Bacteria</taxon>
        <taxon>Pseudomonadati</taxon>
        <taxon>Pseudomonadota</taxon>
        <taxon>Alphaproteobacteria</taxon>
        <taxon>Maricaulales</taxon>
        <taxon>Maricaulaceae</taxon>
        <taxon>Alkalicaulis</taxon>
    </lineage>
</organism>
<dbReference type="Proteomes" id="UP000325122">
    <property type="component" value="Unassembled WGS sequence"/>
</dbReference>
<feature type="transmembrane region" description="Helical" evidence="12">
    <location>
        <begin position="97"/>
        <end position="121"/>
    </location>
</feature>
<evidence type="ECO:0000256" key="11">
    <source>
        <dbReference type="ARBA" id="ARBA00035585"/>
    </source>
</evidence>
<dbReference type="PANTHER" id="PTHR28259:SF1">
    <property type="entry name" value="FLUORIDE EXPORT PROTEIN 1-RELATED"/>
    <property type="match status" value="1"/>
</dbReference>
<accession>A0A5M6ZML4</accession>
<keyword evidence="5 12" id="KW-1133">Transmembrane helix</keyword>
<keyword evidence="14" id="KW-1185">Reference proteome</keyword>
<feature type="binding site" evidence="12">
    <location>
        <position position="79"/>
    </location>
    <ligand>
        <name>Na(+)</name>
        <dbReference type="ChEBI" id="CHEBI:29101"/>
        <note>structural</note>
    </ligand>
</feature>
<evidence type="ECO:0000256" key="10">
    <source>
        <dbReference type="ARBA" id="ARBA00035120"/>
    </source>
</evidence>
<evidence type="ECO:0000256" key="2">
    <source>
        <dbReference type="ARBA" id="ARBA00022475"/>
    </source>
</evidence>
<feature type="transmembrane region" description="Helical" evidence="12">
    <location>
        <begin position="65"/>
        <end position="85"/>
    </location>
</feature>
<comment type="subcellular location">
    <subcellularLocation>
        <location evidence="1 12">Cell membrane</location>
        <topology evidence="1 12">Multi-pass membrane protein</topology>
    </subcellularLocation>
</comment>
<comment type="catalytic activity">
    <reaction evidence="11">
        <text>fluoride(in) = fluoride(out)</text>
        <dbReference type="Rhea" id="RHEA:76159"/>
        <dbReference type="ChEBI" id="CHEBI:17051"/>
    </reaction>
    <physiologicalReaction direction="left-to-right" evidence="11">
        <dbReference type="Rhea" id="RHEA:76160"/>
    </physiologicalReaction>
</comment>
<evidence type="ECO:0000313" key="13">
    <source>
        <dbReference type="EMBL" id="KAA5804478.1"/>
    </source>
</evidence>
<evidence type="ECO:0000256" key="5">
    <source>
        <dbReference type="ARBA" id="ARBA00022989"/>
    </source>
</evidence>
<dbReference type="PANTHER" id="PTHR28259">
    <property type="entry name" value="FLUORIDE EXPORT PROTEIN 1-RELATED"/>
    <property type="match status" value="1"/>
</dbReference>
<evidence type="ECO:0000256" key="4">
    <source>
        <dbReference type="ARBA" id="ARBA00022692"/>
    </source>
</evidence>
<comment type="activity regulation">
    <text evidence="12">Na(+) is not transported, but it plays an essential structural role and its presence is essential for fluoride channel function.</text>
</comment>
<evidence type="ECO:0000256" key="1">
    <source>
        <dbReference type="ARBA" id="ARBA00004651"/>
    </source>
</evidence>
<comment type="similarity">
    <text evidence="10 12">Belongs to the fluoride channel Fluc/FEX (TC 1.A.43) family.</text>
</comment>
<evidence type="ECO:0000256" key="9">
    <source>
        <dbReference type="ARBA" id="ARBA00023303"/>
    </source>
</evidence>
<keyword evidence="3" id="KW-0997">Cell inner membrane</keyword>
<comment type="function">
    <text evidence="12">Fluoride-specific ion channel. Important for reducing fluoride concentration in the cell, thus reducing its toxicity.</text>
</comment>
<sequence length="125" mass="12272">MMQWLLIMLGGALGAAARLWAAGAVQRLAGGAFPMGTLAVNISGAALLGVLAGAFAGAGETALSAVWAFFAIGLLGSYTTVSAFTLDTLGLLKARRLGLAVLNMAASFALSLLAAAGGYALGAAL</sequence>
<proteinExistence type="inferred from homology"/>
<keyword evidence="9 12" id="KW-0407">Ion channel</keyword>
<evidence type="ECO:0000256" key="12">
    <source>
        <dbReference type="HAMAP-Rule" id="MF_00454"/>
    </source>
</evidence>
<keyword evidence="7 12" id="KW-0406">Ion transport</keyword>
<name>A0A5M6ZML4_9PROT</name>